<dbReference type="RefSeq" id="WP_345051648.1">
    <property type="nucleotide sequence ID" value="NZ_BAABDK010000010.1"/>
</dbReference>
<feature type="transmembrane region" description="Helical" evidence="1">
    <location>
        <begin position="73"/>
        <end position="90"/>
    </location>
</feature>
<evidence type="ECO:0000313" key="2">
    <source>
        <dbReference type="EMBL" id="GAA4029598.1"/>
    </source>
</evidence>
<organism evidence="2 3">
    <name type="scientific">Hymenobacter glaciei</name>
    <dbReference type="NCBI Taxonomy" id="877209"/>
    <lineage>
        <taxon>Bacteria</taxon>
        <taxon>Pseudomonadati</taxon>
        <taxon>Bacteroidota</taxon>
        <taxon>Cytophagia</taxon>
        <taxon>Cytophagales</taxon>
        <taxon>Hymenobacteraceae</taxon>
        <taxon>Hymenobacter</taxon>
    </lineage>
</organism>
<gene>
    <name evidence="2" type="ORF">GCM10022409_12290</name>
</gene>
<keyword evidence="1" id="KW-0812">Transmembrane</keyword>
<name>A0ABP7TQ94_9BACT</name>
<dbReference type="Proteomes" id="UP001501469">
    <property type="component" value="Unassembled WGS sequence"/>
</dbReference>
<keyword evidence="1" id="KW-0472">Membrane</keyword>
<reference evidence="3" key="1">
    <citation type="journal article" date="2019" name="Int. J. Syst. Evol. Microbiol.">
        <title>The Global Catalogue of Microorganisms (GCM) 10K type strain sequencing project: providing services to taxonomists for standard genome sequencing and annotation.</title>
        <authorList>
            <consortium name="The Broad Institute Genomics Platform"/>
            <consortium name="The Broad Institute Genome Sequencing Center for Infectious Disease"/>
            <person name="Wu L."/>
            <person name="Ma J."/>
        </authorList>
    </citation>
    <scope>NUCLEOTIDE SEQUENCE [LARGE SCALE GENOMIC DNA]</scope>
    <source>
        <strain evidence="3">JCM 17225</strain>
    </source>
</reference>
<accession>A0ABP7TQ94</accession>
<keyword evidence="1" id="KW-1133">Transmembrane helix</keyword>
<proteinExistence type="predicted"/>
<protein>
    <submittedName>
        <fullName evidence="2">Uncharacterized protein</fullName>
    </submittedName>
</protein>
<feature type="transmembrane region" description="Helical" evidence="1">
    <location>
        <begin position="158"/>
        <end position="180"/>
    </location>
</feature>
<evidence type="ECO:0000256" key="1">
    <source>
        <dbReference type="SAM" id="Phobius"/>
    </source>
</evidence>
<feature type="transmembrane region" description="Helical" evidence="1">
    <location>
        <begin position="49"/>
        <end position="67"/>
    </location>
</feature>
<keyword evidence="3" id="KW-1185">Reference proteome</keyword>
<dbReference type="EMBL" id="BAABDK010000010">
    <property type="protein sequence ID" value="GAA4029598.1"/>
    <property type="molecule type" value="Genomic_DNA"/>
</dbReference>
<feature type="transmembrane region" description="Helical" evidence="1">
    <location>
        <begin position="123"/>
        <end position="143"/>
    </location>
</feature>
<evidence type="ECO:0000313" key="3">
    <source>
        <dbReference type="Proteomes" id="UP001501469"/>
    </source>
</evidence>
<comment type="caution">
    <text evidence="2">The sequence shown here is derived from an EMBL/GenBank/DDBJ whole genome shotgun (WGS) entry which is preliminary data.</text>
</comment>
<sequence>MELDDLRRQWQQPAPADLPALNPRELDGLLAQRSGSLIEKMQRNARLEMAYTTLFGLATPLILLQAQNPLLKAEAVLLLVLVLVMLRYYYRKLKMLGQMTRADTNVRESLVRLCSGIREMLRFYYRLSLWAGPWTLVLMYGYYVSRALARGEVFSTKMLSFGAGMFIGGGLMQIVIVYATRWFQQRLYGRHLDRLEANLRELDEPGPVPPH</sequence>